<name>A0ABQ9GLH2_9NEOP</name>
<accession>A0ABQ9GLH2</accession>
<evidence type="ECO:0000313" key="2">
    <source>
        <dbReference type="Proteomes" id="UP001159363"/>
    </source>
</evidence>
<dbReference type="EMBL" id="JARBHB010000011">
    <property type="protein sequence ID" value="KAJ8872876.1"/>
    <property type="molecule type" value="Genomic_DNA"/>
</dbReference>
<protein>
    <submittedName>
        <fullName evidence="1">Uncharacterized protein</fullName>
    </submittedName>
</protein>
<proteinExistence type="predicted"/>
<reference evidence="1 2" key="1">
    <citation type="submission" date="2023-02" db="EMBL/GenBank/DDBJ databases">
        <title>LHISI_Scaffold_Assembly.</title>
        <authorList>
            <person name="Stuart O.P."/>
            <person name="Cleave R."/>
            <person name="Magrath M.J.L."/>
            <person name="Mikheyev A.S."/>
        </authorList>
    </citation>
    <scope>NUCLEOTIDE SEQUENCE [LARGE SCALE GENOMIC DNA]</scope>
    <source>
        <strain evidence="1">Daus_M_001</strain>
        <tissue evidence="1">Leg muscle</tissue>
    </source>
</reference>
<evidence type="ECO:0000313" key="1">
    <source>
        <dbReference type="EMBL" id="KAJ8872876.1"/>
    </source>
</evidence>
<organism evidence="1 2">
    <name type="scientific">Dryococelus australis</name>
    <dbReference type="NCBI Taxonomy" id="614101"/>
    <lineage>
        <taxon>Eukaryota</taxon>
        <taxon>Metazoa</taxon>
        <taxon>Ecdysozoa</taxon>
        <taxon>Arthropoda</taxon>
        <taxon>Hexapoda</taxon>
        <taxon>Insecta</taxon>
        <taxon>Pterygota</taxon>
        <taxon>Neoptera</taxon>
        <taxon>Polyneoptera</taxon>
        <taxon>Phasmatodea</taxon>
        <taxon>Verophasmatodea</taxon>
        <taxon>Anareolatae</taxon>
        <taxon>Phasmatidae</taxon>
        <taxon>Eurycanthinae</taxon>
        <taxon>Dryococelus</taxon>
    </lineage>
</organism>
<keyword evidence="2" id="KW-1185">Reference proteome</keyword>
<comment type="caution">
    <text evidence="1">The sequence shown here is derived from an EMBL/GenBank/DDBJ whole genome shotgun (WGS) entry which is preliminary data.</text>
</comment>
<sequence length="185" mass="20303">MSSPCLCLPLQPKQMNLAGRVAGLEKPSPTGEVLTGTEPLTLLKAATLDNSAKPQRRCKEGTCNQVSTTQGTIDKICKICRLSITIKMSKLSIHLQKLINILEAFEKLQTQIEFIDESELIGSEQDEFEVSYFSTISKAQAYLNKTTSCTKEASLLVAPTLAAVKLPTLNYLYAKAVMRIGYLSK</sequence>
<gene>
    <name evidence="1" type="ORF">PR048_026492</name>
</gene>
<dbReference type="Proteomes" id="UP001159363">
    <property type="component" value="Chromosome 10"/>
</dbReference>